<reference evidence="3 4" key="1">
    <citation type="submission" date="2021-04" db="EMBL/GenBank/DDBJ databases">
        <authorList>
            <person name="Bliznina A."/>
        </authorList>
    </citation>
    <scope>NUCLEOTIDE SEQUENCE [LARGE SCALE GENOMIC DNA]</scope>
</reference>
<feature type="transmembrane region" description="Helical" evidence="2">
    <location>
        <begin position="79"/>
        <end position="98"/>
    </location>
</feature>
<evidence type="ECO:0000313" key="3">
    <source>
        <dbReference type="EMBL" id="CAG5098479.1"/>
    </source>
</evidence>
<evidence type="ECO:0000256" key="1">
    <source>
        <dbReference type="SAM" id="MobiDB-lite"/>
    </source>
</evidence>
<feature type="region of interest" description="Disordered" evidence="1">
    <location>
        <begin position="120"/>
        <end position="155"/>
    </location>
</feature>
<organism evidence="3 4">
    <name type="scientific">Oikopleura dioica</name>
    <name type="common">Tunicate</name>
    <dbReference type="NCBI Taxonomy" id="34765"/>
    <lineage>
        <taxon>Eukaryota</taxon>
        <taxon>Metazoa</taxon>
        <taxon>Chordata</taxon>
        <taxon>Tunicata</taxon>
        <taxon>Appendicularia</taxon>
        <taxon>Copelata</taxon>
        <taxon>Oikopleuridae</taxon>
        <taxon>Oikopleura</taxon>
    </lineage>
</organism>
<keyword evidence="2" id="KW-1133">Transmembrane helix</keyword>
<dbReference type="EMBL" id="OU015569">
    <property type="protein sequence ID" value="CAG5098479.1"/>
    <property type="molecule type" value="Genomic_DNA"/>
</dbReference>
<feature type="region of interest" description="Disordered" evidence="1">
    <location>
        <begin position="169"/>
        <end position="198"/>
    </location>
</feature>
<sequence>MKKESREIRIMVGTPALQIVIGAVLDVLQMVKSERLKPRVDAGTASDRPYEAAVASIGGLVAGSAGLALFFFPRNMRLIYSYPFLCIFGAGASIFGMVQSLIVPSINRLAASTSNSEFVREETTLKEDPENEMNIETNSLKKDRQSPLTKQVDFGSRQNTIDSRMTFESFSLPSSPKEDSQRLSQQQNSHSQTIDENTTREDLWSTLCKILGTSTLEESPSNGSQESLLQTPTGAAADVKFDENTRKLFIYLRSLLLHLKSQGEKFDEVADKLIVRINLLDKNSSEAQTSPELGPMLAMLQFSESMRRVSKSLLEIRKF</sequence>
<feature type="transmembrane region" description="Helical" evidence="2">
    <location>
        <begin position="52"/>
        <end position="72"/>
    </location>
</feature>
<feature type="transmembrane region" description="Helical" evidence="2">
    <location>
        <begin position="12"/>
        <end position="32"/>
    </location>
</feature>
<accession>A0ABN7SIT3</accession>
<proteinExistence type="predicted"/>
<keyword evidence="2" id="KW-0812">Transmembrane</keyword>
<name>A0ABN7SIT3_OIKDI</name>
<feature type="compositionally biased region" description="Polar residues" evidence="1">
    <location>
        <begin position="182"/>
        <end position="196"/>
    </location>
</feature>
<keyword evidence="2" id="KW-0472">Membrane</keyword>
<keyword evidence="4" id="KW-1185">Reference proteome</keyword>
<gene>
    <name evidence="3" type="ORF">OKIOD_LOCUS7263</name>
</gene>
<protein>
    <submittedName>
        <fullName evidence="3">Oidioi.mRNA.OKI2018_I69.XSR.g15705.t1.cds</fullName>
    </submittedName>
</protein>
<evidence type="ECO:0000256" key="2">
    <source>
        <dbReference type="SAM" id="Phobius"/>
    </source>
</evidence>
<dbReference type="Proteomes" id="UP001158576">
    <property type="component" value="Chromosome XSR"/>
</dbReference>
<evidence type="ECO:0000313" key="4">
    <source>
        <dbReference type="Proteomes" id="UP001158576"/>
    </source>
</evidence>